<dbReference type="Proteomes" id="UP000189800">
    <property type="component" value="Unassembled WGS sequence"/>
</dbReference>
<feature type="transmembrane region" description="Helical" evidence="1">
    <location>
        <begin position="12"/>
        <end position="29"/>
    </location>
</feature>
<keyword evidence="1" id="KW-0812">Transmembrane</keyword>
<evidence type="ECO:0000256" key="1">
    <source>
        <dbReference type="SAM" id="Phobius"/>
    </source>
</evidence>
<proteinExistence type="predicted"/>
<accession>A0A1T0CUD0</accession>
<gene>
    <name evidence="2" type="ORF">B0680_00825</name>
</gene>
<evidence type="ECO:0000313" key="2">
    <source>
        <dbReference type="EMBL" id="OOS25937.1"/>
    </source>
</evidence>
<dbReference type="RefSeq" id="WP_078253157.1">
    <property type="nucleotide sequence ID" value="NZ_MUYU01000005.1"/>
</dbReference>
<comment type="caution">
    <text evidence="2">The sequence shown here is derived from an EMBL/GenBank/DDBJ whole genome shotgun (WGS) entry which is preliminary data.</text>
</comment>
<reference evidence="2 3" key="1">
    <citation type="submission" date="2017-02" db="EMBL/GenBank/DDBJ databases">
        <title>Draft genome sequence of Moraxella pluranimalium CCUG 54913T type strain.</title>
        <authorList>
            <person name="Salva-Serra F."/>
            <person name="Engstrom-Jakobsson H."/>
            <person name="Thorell K."/>
            <person name="Jaen-Luchoro D."/>
            <person name="Gonzales-Siles L."/>
            <person name="Karlsson R."/>
            <person name="Yazdan S."/>
            <person name="Boulund F."/>
            <person name="Johnning A."/>
            <person name="Engstrand L."/>
            <person name="Kristiansson E."/>
            <person name="Moore E."/>
        </authorList>
    </citation>
    <scope>NUCLEOTIDE SEQUENCE [LARGE SCALE GENOMIC DNA]</scope>
    <source>
        <strain evidence="2 3">CCUG 54913</strain>
    </source>
</reference>
<sequence length="145" mass="17126">MISYIKENFNFIIITLWFMLSIASGLYNYKHRDIYIQDMRDIVNLITQDVEEGVYKPTFRYIGFPYYNMSYQYYTPYDSQKAAILSNINGNDDFVLIGEYVYDNSTSKKYCYGIYDIGFSEMLDGSGISFYVIYSKQSDCYKKNS</sequence>
<keyword evidence="1" id="KW-0472">Membrane</keyword>
<dbReference type="OrthoDB" id="9860921at2"/>
<dbReference type="EMBL" id="MUYU01000005">
    <property type="protein sequence ID" value="OOS25937.1"/>
    <property type="molecule type" value="Genomic_DNA"/>
</dbReference>
<organism evidence="2 3">
    <name type="scientific">Moraxella pluranimalium</name>
    <dbReference type="NCBI Taxonomy" id="470453"/>
    <lineage>
        <taxon>Bacteria</taxon>
        <taxon>Pseudomonadati</taxon>
        <taxon>Pseudomonadota</taxon>
        <taxon>Gammaproteobacteria</taxon>
        <taxon>Moraxellales</taxon>
        <taxon>Moraxellaceae</taxon>
        <taxon>Moraxella</taxon>
    </lineage>
</organism>
<keyword evidence="1" id="KW-1133">Transmembrane helix</keyword>
<protein>
    <submittedName>
        <fullName evidence="2">Uncharacterized protein</fullName>
    </submittedName>
</protein>
<evidence type="ECO:0000313" key="3">
    <source>
        <dbReference type="Proteomes" id="UP000189800"/>
    </source>
</evidence>
<keyword evidence="3" id="KW-1185">Reference proteome</keyword>
<name>A0A1T0CUD0_9GAMM</name>
<dbReference type="AlphaFoldDB" id="A0A1T0CUD0"/>